<sequence length="53" mass="5874">MKTITTVILTLLVSVGTIETIKAAGKRPNILFIIADDQSPFDLKVYNPRSELQ</sequence>
<evidence type="ECO:0000313" key="1">
    <source>
        <dbReference type="EMBL" id="SVB72866.1"/>
    </source>
</evidence>
<dbReference type="SUPFAM" id="SSF53649">
    <property type="entry name" value="Alkaline phosphatase-like"/>
    <property type="match status" value="1"/>
</dbReference>
<organism evidence="1">
    <name type="scientific">marine metagenome</name>
    <dbReference type="NCBI Taxonomy" id="408172"/>
    <lineage>
        <taxon>unclassified sequences</taxon>
        <taxon>metagenomes</taxon>
        <taxon>ecological metagenomes</taxon>
    </lineage>
</organism>
<proteinExistence type="predicted"/>
<reference evidence="1" key="1">
    <citation type="submission" date="2018-05" db="EMBL/GenBank/DDBJ databases">
        <authorList>
            <person name="Lanie J.A."/>
            <person name="Ng W.-L."/>
            <person name="Kazmierczak K.M."/>
            <person name="Andrzejewski T.M."/>
            <person name="Davidsen T.M."/>
            <person name="Wayne K.J."/>
            <person name="Tettelin H."/>
            <person name="Glass J.I."/>
            <person name="Rusch D."/>
            <person name="Podicherti R."/>
            <person name="Tsui H.-C.T."/>
            <person name="Winkler M.E."/>
        </authorList>
    </citation>
    <scope>NUCLEOTIDE SEQUENCE</scope>
</reference>
<feature type="non-terminal residue" evidence="1">
    <location>
        <position position="53"/>
    </location>
</feature>
<protein>
    <recommendedName>
        <fullName evidence="2">Sulfatase N-terminal domain-containing protein</fullName>
    </recommendedName>
</protein>
<dbReference type="InterPro" id="IPR017850">
    <property type="entry name" value="Alkaline_phosphatase_core_sf"/>
</dbReference>
<gene>
    <name evidence="1" type="ORF">METZ01_LOCUS225720</name>
</gene>
<name>A0A382GC95_9ZZZZ</name>
<dbReference type="AlphaFoldDB" id="A0A382GC95"/>
<accession>A0A382GC95</accession>
<dbReference type="EMBL" id="UINC01054768">
    <property type="protein sequence ID" value="SVB72866.1"/>
    <property type="molecule type" value="Genomic_DNA"/>
</dbReference>
<evidence type="ECO:0008006" key="2">
    <source>
        <dbReference type="Google" id="ProtNLM"/>
    </source>
</evidence>